<dbReference type="PANTHER" id="PTHR11474:SF125">
    <property type="entry name" value="N-ACETYL-6-HYDROXYTRYPTOPHAN OXIDASE IVOB-RELATED"/>
    <property type="match status" value="1"/>
</dbReference>
<reference evidence="5" key="1">
    <citation type="journal article" date="2020" name="Stud. Mycol.">
        <title>101 Dothideomycetes genomes: a test case for predicting lifestyles and emergence of pathogens.</title>
        <authorList>
            <person name="Haridas S."/>
            <person name="Albert R."/>
            <person name="Binder M."/>
            <person name="Bloem J."/>
            <person name="Labutti K."/>
            <person name="Salamov A."/>
            <person name="Andreopoulos B."/>
            <person name="Baker S."/>
            <person name="Barry K."/>
            <person name="Bills G."/>
            <person name="Bluhm B."/>
            <person name="Cannon C."/>
            <person name="Castanera R."/>
            <person name="Culley D."/>
            <person name="Daum C."/>
            <person name="Ezra D."/>
            <person name="Gonzalez J."/>
            <person name="Henrissat B."/>
            <person name="Kuo A."/>
            <person name="Liang C."/>
            <person name="Lipzen A."/>
            <person name="Lutzoni F."/>
            <person name="Magnuson J."/>
            <person name="Mondo S."/>
            <person name="Nolan M."/>
            <person name="Ohm R."/>
            <person name="Pangilinan J."/>
            <person name="Park H.-J."/>
            <person name="Ramirez L."/>
            <person name="Alfaro M."/>
            <person name="Sun H."/>
            <person name="Tritt A."/>
            <person name="Yoshinaga Y."/>
            <person name="Zwiers L.-H."/>
            <person name="Turgeon B."/>
            <person name="Goodwin S."/>
            <person name="Spatafora J."/>
            <person name="Crous P."/>
            <person name="Grigoriev I."/>
        </authorList>
    </citation>
    <scope>NUCLEOTIDE SEQUENCE</scope>
    <source>
        <strain evidence="5">CBS 121739</strain>
    </source>
</reference>
<dbReference type="OrthoDB" id="6132182at2759"/>
<evidence type="ECO:0000259" key="4">
    <source>
        <dbReference type="PROSITE" id="PS00498"/>
    </source>
</evidence>
<dbReference type="EMBL" id="ML996578">
    <property type="protein sequence ID" value="KAF2754987.1"/>
    <property type="molecule type" value="Genomic_DNA"/>
</dbReference>
<organism evidence="5 6">
    <name type="scientific">Pseudovirgaria hyperparasitica</name>
    <dbReference type="NCBI Taxonomy" id="470096"/>
    <lineage>
        <taxon>Eukaryota</taxon>
        <taxon>Fungi</taxon>
        <taxon>Dikarya</taxon>
        <taxon>Ascomycota</taxon>
        <taxon>Pezizomycotina</taxon>
        <taxon>Dothideomycetes</taxon>
        <taxon>Dothideomycetes incertae sedis</taxon>
        <taxon>Acrospermales</taxon>
        <taxon>Acrospermaceae</taxon>
        <taxon>Pseudovirgaria</taxon>
    </lineage>
</organism>
<dbReference type="InterPro" id="IPR008922">
    <property type="entry name" value="Di-copper_centre_dom_sf"/>
</dbReference>
<evidence type="ECO:0000256" key="2">
    <source>
        <dbReference type="ARBA" id="ARBA00023002"/>
    </source>
</evidence>
<feature type="signal peptide" evidence="3">
    <location>
        <begin position="1"/>
        <end position="17"/>
    </location>
</feature>
<evidence type="ECO:0000313" key="6">
    <source>
        <dbReference type="Proteomes" id="UP000799437"/>
    </source>
</evidence>
<sequence length="388" mass="42633">MRSLSLVALILASNTLATSPSNSTGWKVAKLQALGLARLSTHVDKNGYYSEECTLENVSLRREWGTLTDSEKKGYIAAVKCLSKLPPLTPTSLETGVRSRYDDFVLTHINQTLNIHGTGNFFAWHRYYIWTYEQALRNECGYTGYQPYMDWGKYAMDPENSPIFDGSATSMGSNGAFIAHDAVGIPSNASPSISIPTGNGGGCMTNGPFVDFPVNLGPCLPSLSYVEPNPRADCLGYNPRCIRRDISQWTSSRWTKDSDIADVIENYPDPTAWTYRFQGDFPAGYMGVHTAGHFTWGGDPGGDIFTSPADPVFFLHHAQVDRVYWIWQNQNVDARTFAVGATITINNTPPSRNASLDDTIDIGVNAGPITLRDAGSTIGNTPFCYIYL</sequence>
<accession>A0A6A6W082</accession>
<dbReference type="GeneID" id="54489475"/>
<dbReference type="SUPFAM" id="SSF48056">
    <property type="entry name" value="Di-copper centre-containing domain"/>
    <property type="match status" value="1"/>
</dbReference>
<dbReference type="RefSeq" id="XP_033597438.1">
    <property type="nucleotide sequence ID" value="XM_033748421.1"/>
</dbReference>
<dbReference type="InterPro" id="IPR002227">
    <property type="entry name" value="Tyrosinase_Cu-bd"/>
</dbReference>
<protein>
    <submittedName>
        <fullName evidence="5">Tyrosinase</fullName>
    </submittedName>
</protein>
<dbReference type="Pfam" id="PF00264">
    <property type="entry name" value="Tyrosinase"/>
    <property type="match status" value="1"/>
</dbReference>
<keyword evidence="6" id="KW-1185">Reference proteome</keyword>
<evidence type="ECO:0000256" key="1">
    <source>
        <dbReference type="ARBA" id="ARBA00022723"/>
    </source>
</evidence>
<feature type="chain" id="PRO_5025523730" evidence="3">
    <location>
        <begin position="18"/>
        <end position="388"/>
    </location>
</feature>
<dbReference type="Proteomes" id="UP000799437">
    <property type="component" value="Unassembled WGS sequence"/>
</dbReference>
<dbReference type="Gene3D" id="1.10.1280.10">
    <property type="entry name" value="Di-copper center containing domain from catechol oxidase"/>
    <property type="match status" value="1"/>
</dbReference>
<feature type="domain" description="Tyrosinase copper-binding" evidence="4">
    <location>
        <begin position="310"/>
        <end position="321"/>
    </location>
</feature>
<evidence type="ECO:0000313" key="5">
    <source>
        <dbReference type="EMBL" id="KAF2754987.1"/>
    </source>
</evidence>
<dbReference type="PANTHER" id="PTHR11474">
    <property type="entry name" value="TYROSINASE FAMILY MEMBER"/>
    <property type="match status" value="1"/>
</dbReference>
<keyword evidence="3" id="KW-0732">Signal</keyword>
<dbReference type="GO" id="GO:0046872">
    <property type="term" value="F:metal ion binding"/>
    <property type="evidence" value="ECO:0007669"/>
    <property type="project" value="UniProtKB-KW"/>
</dbReference>
<dbReference type="InterPro" id="IPR050316">
    <property type="entry name" value="Tyrosinase/Hemocyanin"/>
</dbReference>
<keyword evidence="2" id="KW-0560">Oxidoreductase</keyword>
<proteinExistence type="predicted"/>
<dbReference type="GO" id="GO:0016491">
    <property type="term" value="F:oxidoreductase activity"/>
    <property type="evidence" value="ECO:0007669"/>
    <property type="project" value="UniProtKB-KW"/>
</dbReference>
<dbReference type="PRINTS" id="PR00092">
    <property type="entry name" value="TYROSINASE"/>
</dbReference>
<name>A0A6A6W082_9PEZI</name>
<evidence type="ECO:0000256" key="3">
    <source>
        <dbReference type="SAM" id="SignalP"/>
    </source>
</evidence>
<dbReference type="PROSITE" id="PS00498">
    <property type="entry name" value="TYROSINASE_2"/>
    <property type="match status" value="1"/>
</dbReference>
<gene>
    <name evidence="5" type="ORF">EJ05DRAFT_513315</name>
</gene>
<dbReference type="AlphaFoldDB" id="A0A6A6W082"/>
<keyword evidence="1" id="KW-0479">Metal-binding</keyword>